<dbReference type="GO" id="GO:0050684">
    <property type="term" value="P:regulation of mRNA processing"/>
    <property type="evidence" value="ECO:0007669"/>
    <property type="project" value="TreeGrafter"/>
</dbReference>
<dbReference type="GO" id="GO:0005524">
    <property type="term" value="F:ATP binding"/>
    <property type="evidence" value="ECO:0007669"/>
    <property type="project" value="UniProtKB-KW"/>
</dbReference>
<dbReference type="SUPFAM" id="SSF56112">
    <property type="entry name" value="Protein kinase-like (PK-like)"/>
    <property type="match status" value="1"/>
</dbReference>
<sequence>MFCVLHAQSLAFKQRHHTLRRLASLHRILYSNSNTPPPRSITNATYWPEDSVENLEGYTPGGYHPTYIHDEFSNGRYKKENQYVAIKIVIADSTERSWESKILQHLQAGHASHPGRKYISSFLMDFSFNGPNGHHMCLVSEVASCSPHFMFPLHIAKAIAAQVIMGLNYLHSRGIVHGDLHSRNILLQPVDFNTLNSSDIYNRFSEPFKVPISRVDKNYPNQPHAPTHAIIPMNMIVPGDQLIKCNIKITDFGSSFFFGKEPPELHTPTILLPPEAIFQDPISPAADKWTLGCTIYDILSERPLFEPWSDDPDDVIGEMVSTLGKLPERWWQSWGKRSSDFHIPLKTAGTWSPGFRTLDQRLW</sequence>
<dbReference type="SMART" id="SM00220">
    <property type="entry name" value="S_TKc"/>
    <property type="match status" value="1"/>
</dbReference>
<dbReference type="GO" id="GO:0004674">
    <property type="term" value="F:protein serine/threonine kinase activity"/>
    <property type="evidence" value="ECO:0007669"/>
    <property type="project" value="UniProtKB-KW"/>
</dbReference>
<dbReference type="EC" id="2.7.11.1" evidence="1"/>
<evidence type="ECO:0000256" key="3">
    <source>
        <dbReference type="ARBA" id="ARBA00022679"/>
    </source>
</evidence>
<proteinExistence type="predicted"/>
<dbReference type="InterPro" id="IPR000719">
    <property type="entry name" value="Prot_kinase_dom"/>
</dbReference>
<evidence type="ECO:0000313" key="10">
    <source>
        <dbReference type="EMBL" id="OJJ69445.1"/>
    </source>
</evidence>
<keyword evidence="11" id="KW-1185">Reference proteome</keyword>
<dbReference type="Gene3D" id="1.10.510.10">
    <property type="entry name" value="Transferase(Phosphotransferase) domain 1"/>
    <property type="match status" value="1"/>
</dbReference>
<comment type="catalytic activity">
    <reaction evidence="7">
        <text>L-threonyl-[protein] + ATP = O-phospho-L-threonyl-[protein] + ADP + H(+)</text>
        <dbReference type="Rhea" id="RHEA:46608"/>
        <dbReference type="Rhea" id="RHEA-COMP:11060"/>
        <dbReference type="Rhea" id="RHEA-COMP:11605"/>
        <dbReference type="ChEBI" id="CHEBI:15378"/>
        <dbReference type="ChEBI" id="CHEBI:30013"/>
        <dbReference type="ChEBI" id="CHEBI:30616"/>
        <dbReference type="ChEBI" id="CHEBI:61977"/>
        <dbReference type="ChEBI" id="CHEBI:456216"/>
        <dbReference type="EC" id="2.7.11.1"/>
    </reaction>
</comment>
<feature type="domain" description="Protein kinase" evidence="9">
    <location>
        <begin position="52"/>
        <end position="363"/>
    </location>
</feature>
<dbReference type="GO" id="GO:0005737">
    <property type="term" value="C:cytoplasm"/>
    <property type="evidence" value="ECO:0007669"/>
    <property type="project" value="TreeGrafter"/>
</dbReference>
<dbReference type="OrthoDB" id="5979581at2759"/>
<evidence type="ECO:0000259" key="9">
    <source>
        <dbReference type="PROSITE" id="PS50011"/>
    </source>
</evidence>
<protein>
    <recommendedName>
        <fullName evidence="1">non-specific serine/threonine protein kinase</fullName>
        <ecNumber evidence="1">2.7.11.1</ecNumber>
    </recommendedName>
</protein>
<dbReference type="PANTHER" id="PTHR47634">
    <property type="entry name" value="PROTEIN KINASE DOMAIN-CONTAINING PROTEIN-RELATED"/>
    <property type="match status" value="1"/>
</dbReference>
<organism evidence="10 11">
    <name type="scientific">Aspergillus brasiliensis (strain CBS 101740 / IMI 381727 / IBT 21946)</name>
    <dbReference type="NCBI Taxonomy" id="767769"/>
    <lineage>
        <taxon>Eukaryota</taxon>
        <taxon>Fungi</taxon>
        <taxon>Dikarya</taxon>
        <taxon>Ascomycota</taxon>
        <taxon>Pezizomycotina</taxon>
        <taxon>Eurotiomycetes</taxon>
        <taxon>Eurotiomycetidae</taxon>
        <taxon>Eurotiales</taxon>
        <taxon>Aspergillaceae</taxon>
        <taxon>Aspergillus</taxon>
        <taxon>Aspergillus subgen. Circumdati</taxon>
    </lineage>
</organism>
<evidence type="ECO:0000256" key="8">
    <source>
        <dbReference type="ARBA" id="ARBA00048679"/>
    </source>
</evidence>
<keyword evidence="5" id="KW-0418">Kinase</keyword>
<dbReference type="VEuPathDB" id="FungiDB:ASPBRDRAFT_57118"/>
<dbReference type="GeneID" id="93580177"/>
<keyword evidence="4" id="KW-0547">Nucleotide-binding</keyword>
<dbReference type="GO" id="GO:0000245">
    <property type="term" value="P:spliceosomal complex assembly"/>
    <property type="evidence" value="ECO:0007669"/>
    <property type="project" value="TreeGrafter"/>
</dbReference>
<dbReference type="GO" id="GO:0005634">
    <property type="term" value="C:nucleus"/>
    <property type="evidence" value="ECO:0007669"/>
    <property type="project" value="TreeGrafter"/>
</dbReference>
<gene>
    <name evidence="10" type="ORF">ASPBRDRAFT_57118</name>
</gene>
<dbReference type="PROSITE" id="PS50011">
    <property type="entry name" value="PROTEIN_KINASE_DOM"/>
    <property type="match status" value="1"/>
</dbReference>
<dbReference type="RefSeq" id="XP_067476694.1">
    <property type="nucleotide sequence ID" value="XM_067627689.1"/>
</dbReference>
<reference evidence="11" key="1">
    <citation type="journal article" date="2017" name="Genome Biol.">
        <title>Comparative genomics reveals high biological diversity and specific adaptations in the industrially and medically important fungal genus Aspergillus.</title>
        <authorList>
            <person name="de Vries R.P."/>
            <person name="Riley R."/>
            <person name="Wiebenga A."/>
            <person name="Aguilar-Osorio G."/>
            <person name="Amillis S."/>
            <person name="Uchima C.A."/>
            <person name="Anderluh G."/>
            <person name="Asadollahi M."/>
            <person name="Askin M."/>
            <person name="Barry K."/>
            <person name="Battaglia E."/>
            <person name="Bayram O."/>
            <person name="Benocci T."/>
            <person name="Braus-Stromeyer S.A."/>
            <person name="Caldana C."/>
            <person name="Canovas D."/>
            <person name="Cerqueira G.C."/>
            <person name="Chen F."/>
            <person name="Chen W."/>
            <person name="Choi C."/>
            <person name="Clum A."/>
            <person name="Dos Santos R.A."/>
            <person name="Damasio A.R."/>
            <person name="Diallinas G."/>
            <person name="Emri T."/>
            <person name="Fekete E."/>
            <person name="Flipphi M."/>
            <person name="Freyberg S."/>
            <person name="Gallo A."/>
            <person name="Gournas C."/>
            <person name="Habgood R."/>
            <person name="Hainaut M."/>
            <person name="Harispe M.L."/>
            <person name="Henrissat B."/>
            <person name="Hilden K.S."/>
            <person name="Hope R."/>
            <person name="Hossain A."/>
            <person name="Karabika E."/>
            <person name="Karaffa L."/>
            <person name="Karanyi Z."/>
            <person name="Krasevec N."/>
            <person name="Kuo A."/>
            <person name="Kusch H."/>
            <person name="LaButti K."/>
            <person name="Lagendijk E.L."/>
            <person name="Lapidus A."/>
            <person name="Levasseur A."/>
            <person name="Lindquist E."/>
            <person name="Lipzen A."/>
            <person name="Logrieco A.F."/>
            <person name="MacCabe A."/>
            <person name="Maekelae M.R."/>
            <person name="Malavazi I."/>
            <person name="Melin P."/>
            <person name="Meyer V."/>
            <person name="Mielnichuk N."/>
            <person name="Miskei M."/>
            <person name="Molnar A.P."/>
            <person name="Mule G."/>
            <person name="Ngan C.Y."/>
            <person name="Orejas M."/>
            <person name="Orosz E."/>
            <person name="Ouedraogo J.P."/>
            <person name="Overkamp K.M."/>
            <person name="Park H.-S."/>
            <person name="Perrone G."/>
            <person name="Piumi F."/>
            <person name="Punt P.J."/>
            <person name="Ram A.F."/>
            <person name="Ramon A."/>
            <person name="Rauscher S."/>
            <person name="Record E."/>
            <person name="Riano-Pachon D.M."/>
            <person name="Robert V."/>
            <person name="Roehrig J."/>
            <person name="Ruller R."/>
            <person name="Salamov A."/>
            <person name="Salih N.S."/>
            <person name="Samson R.A."/>
            <person name="Sandor E."/>
            <person name="Sanguinetti M."/>
            <person name="Schuetze T."/>
            <person name="Sepcic K."/>
            <person name="Shelest E."/>
            <person name="Sherlock G."/>
            <person name="Sophianopoulou V."/>
            <person name="Squina F.M."/>
            <person name="Sun H."/>
            <person name="Susca A."/>
            <person name="Todd R.B."/>
            <person name="Tsang A."/>
            <person name="Unkles S.E."/>
            <person name="van de Wiele N."/>
            <person name="van Rossen-Uffink D."/>
            <person name="Oliveira J.V."/>
            <person name="Vesth T.C."/>
            <person name="Visser J."/>
            <person name="Yu J.-H."/>
            <person name="Zhou M."/>
            <person name="Andersen M.R."/>
            <person name="Archer D.B."/>
            <person name="Baker S.E."/>
            <person name="Benoit I."/>
            <person name="Brakhage A.A."/>
            <person name="Braus G.H."/>
            <person name="Fischer R."/>
            <person name="Frisvad J.C."/>
            <person name="Goldman G.H."/>
            <person name="Houbraken J."/>
            <person name="Oakley B."/>
            <person name="Pocsi I."/>
            <person name="Scazzocchio C."/>
            <person name="Seiboth B."/>
            <person name="vanKuyk P.A."/>
            <person name="Wortman J."/>
            <person name="Dyer P.S."/>
            <person name="Grigoriev I.V."/>
        </authorList>
    </citation>
    <scope>NUCLEOTIDE SEQUENCE [LARGE SCALE GENOMIC DNA]</scope>
    <source>
        <strain evidence="11">CBS 101740 / IMI 381727 / IBT 21946</strain>
    </source>
</reference>
<evidence type="ECO:0000256" key="4">
    <source>
        <dbReference type="ARBA" id="ARBA00022741"/>
    </source>
</evidence>
<dbReference type="PANTHER" id="PTHR47634:SF9">
    <property type="entry name" value="PROTEIN KINASE DOMAIN-CONTAINING PROTEIN-RELATED"/>
    <property type="match status" value="1"/>
</dbReference>
<keyword evidence="3" id="KW-0808">Transferase</keyword>
<keyword evidence="6" id="KW-0067">ATP-binding</keyword>
<dbReference type="Pfam" id="PF00069">
    <property type="entry name" value="Pkinase"/>
    <property type="match status" value="2"/>
</dbReference>
<dbReference type="Gene3D" id="3.30.200.20">
    <property type="entry name" value="Phosphorylase Kinase, domain 1"/>
    <property type="match status" value="1"/>
</dbReference>
<evidence type="ECO:0000256" key="5">
    <source>
        <dbReference type="ARBA" id="ARBA00022777"/>
    </source>
</evidence>
<dbReference type="Proteomes" id="UP000184499">
    <property type="component" value="Unassembled WGS sequence"/>
</dbReference>
<dbReference type="InterPro" id="IPR011009">
    <property type="entry name" value="Kinase-like_dom_sf"/>
</dbReference>
<dbReference type="STRING" id="767769.A0A1L9UCP7"/>
<evidence type="ECO:0000256" key="6">
    <source>
        <dbReference type="ARBA" id="ARBA00022840"/>
    </source>
</evidence>
<dbReference type="InterPro" id="IPR051334">
    <property type="entry name" value="SRPK"/>
</dbReference>
<evidence type="ECO:0000256" key="1">
    <source>
        <dbReference type="ARBA" id="ARBA00012513"/>
    </source>
</evidence>
<accession>A0A1L9UCP7</accession>
<comment type="catalytic activity">
    <reaction evidence="8">
        <text>L-seryl-[protein] + ATP = O-phospho-L-seryl-[protein] + ADP + H(+)</text>
        <dbReference type="Rhea" id="RHEA:17989"/>
        <dbReference type="Rhea" id="RHEA-COMP:9863"/>
        <dbReference type="Rhea" id="RHEA-COMP:11604"/>
        <dbReference type="ChEBI" id="CHEBI:15378"/>
        <dbReference type="ChEBI" id="CHEBI:29999"/>
        <dbReference type="ChEBI" id="CHEBI:30616"/>
        <dbReference type="ChEBI" id="CHEBI:83421"/>
        <dbReference type="ChEBI" id="CHEBI:456216"/>
        <dbReference type="EC" id="2.7.11.1"/>
    </reaction>
</comment>
<dbReference type="OMA" id="DQFSFDG"/>
<evidence type="ECO:0000313" key="11">
    <source>
        <dbReference type="Proteomes" id="UP000184499"/>
    </source>
</evidence>
<keyword evidence="2" id="KW-0723">Serine/threonine-protein kinase</keyword>
<dbReference type="AlphaFoldDB" id="A0A1L9UCP7"/>
<name>A0A1L9UCP7_ASPBC</name>
<evidence type="ECO:0000256" key="7">
    <source>
        <dbReference type="ARBA" id="ARBA00047899"/>
    </source>
</evidence>
<dbReference type="EMBL" id="KV878688">
    <property type="protein sequence ID" value="OJJ69445.1"/>
    <property type="molecule type" value="Genomic_DNA"/>
</dbReference>
<evidence type="ECO:0000256" key="2">
    <source>
        <dbReference type="ARBA" id="ARBA00022527"/>
    </source>
</evidence>